<keyword evidence="1" id="KW-0812">Transmembrane</keyword>
<accession>A0A4Q9QZG4</accession>
<proteinExistence type="predicted"/>
<comment type="caution">
    <text evidence="2">The sequence shown here is derived from an EMBL/GenBank/DDBJ whole genome shotgun (WGS) entry which is preliminary data.</text>
</comment>
<sequence length="122" mass="13007">MSSPSSNRLKASLFIFVGAVLLIIAAFQGVSRLQFIKIASTTEGRVSALNAGGSHPQIDFIDQRGEAISYAQGGFIFGYRTGIQVEVLYLRDNPANTAVVKDIGALWGAVLLFALLGTVVVY</sequence>
<dbReference type="EMBL" id="QJUL01000018">
    <property type="protein sequence ID" value="TBU91529.1"/>
    <property type="molecule type" value="Genomic_DNA"/>
</dbReference>
<feature type="transmembrane region" description="Helical" evidence="1">
    <location>
        <begin position="103"/>
        <end position="121"/>
    </location>
</feature>
<evidence type="ECO:0000313" key="2">
    <source>
        <dbReference type="EMBL" id="TBU91529.1"/>
    </source>
</evidence>
<reference evidence="2 3" key="1">
    <citation type="submission" date="2018-06" db="EMBL/GenBank/DDBJ databases">
        <title>Three novel Pseudomonas species isolated from symptomatic oak.</title>
        <authorList>
            <person name="Bueno-Gonzalez V."/>
            <person name="Brady C."/>
        </authorList>
    </citation>
    <scope>NUCLEOTIDE SEQUENCE [LARGE SCALE GENOMIC DNA]</scope>
    <source>
        <strain evidence="2 3">P6B</strain>
    </source>
</reference>
<protein>
    <submittedName>
        <fullName evidence="2">DUF3592 domain-containing protein</fullName>
    </submittedName>
</protein>
<organism evidence="2 3">
    <name type="scientific">Phytopseudomonas dryadis</name>
    <dbReference type="NCBI Taxonomy" id="2487520"/>
    <lineage>
        <taxon>Bacteria</taxon>
        <taxon>Pseudomonadati</taxon>
        <taxon>Pseudomonadota</taxon>
        <taxon>Gammaproteobacteria</taxon>
        <taxon>Pseudomonadales</taxon>
        <taxon>Pseudomonadaceae</taxon>
        <taxon>Phytopseudomonas</taxon>
    </lineage>
</organism>
<keyword evidence="1" id="KW-1133">Transmembrane helix</keyword>
<feature type="transmembrane region" description="Helical" evidence="1">
    <location>
        <begin position="12"/>
        <end position="30"/>
    </location>
</feature>
<dbReference type="RefSeq" id="WP_131198245.1">
    <property type="nucleotide sequence ID" value="NZ_QJUL01000018.1"/>
</dbReference>
<dbReference type="Proteomes" id="UP000293172">
    <property type="component" value="Unassembled WGS sequence"/>
</dbReference>
<evidence type="ECO:0000313" key="3">
    <source>
        <dbReference type="Proteomes" id="UP000293172"/>
    </source>
</evidence>
<evidence type="ECO:0000256" key="1">
    <source>
        <dbReference type="SAM" id="Phobius"/>
    </source>
</evidence>
<gene>
    <name evidence="2" type="ORF">DNK44_13695</name>
</gene>
<name>A0A4Q9QZG4_9GAMM</name>
<dbReference type="AlphaFoldDB" id="A0A4Q9QZG4"/>
<keyword evidence="1" id="KW-0472">Membrane</keyword>
<dbReference type="OrthoDB" id="9102337at2"/>